<keyword evidence="1" id="KW-0472">Membrane</keyword>
<evidence type="ECO:0000313" key="2">
    <source>
        <dbReference type="EMBL" id="MPM93038.1"/>
    </source>
</evidence>
<feature type="transmembrane region" description="Helical" evidence="1">
    <location>
        <begin position="51"/>
        <end position="71"/>
    </location>
</feature>
<protein>
    <submittedName>
        <fullName evidence="2">Uncharacterized protein</fullName>
    </submittedName>
</protein>
<organism evidence="2">
    <name type="scientific">bioreactor metagenome</name>
    <dbReference type="NCBI Taxonomy" id="1076179"/>
    <lineage>
        <taxon>unclassified sequences</taxon>
        <taxon>metagenomes</taxon>
        <taxon>ecological metagenomes</taxon>
    </lineage>
</organism>
<comment type="caution">
    <text evidence="2">The sequence shown here is derived from an EMBL/GenBank/DDBJ whole genome shotgun (WGS) entry which is preliminary data.</text>
</comment>
<keyword evidence="1" id="KW-1133">Transmembrane helix</keyword>
<reference evidence="2" key="1">
    <citation type="submission" date="2019-08" db="EMBL/GenBank/DDBJ databases">
        <authorList>
            <person name="Kucharzyk K."/>
            <person name="Murdoch R.W."/>
            <person name="Higgins S."/>
            <person name="Loffler F."/>
        </authorList>
    </citation>
    <scope>NUCLEOTIDE SEQUENCE</scope>
</reference>
<sequence length="80" mass="9948">MLQKTLVWTDMEAQALYKDNHPPVVWWRFIRMMLTKIWERLIKQQMWKDGTVGWISVIFETFDTFLIYARLWELQQKIKK</sequence>
<gene>
    <name evidence="2" type="ORF">SDC9_140174</name>
</gene>
<keyword evidence="1" id="KW-0812">Transmembrane</keyword>
<dbReference type="EMBL" id="VSSQ01039896">
    <property type="protein sequence ID" value="MPM93038.1"/>
    <property type="molecule type" value="Genomic_DNA"/>
</dbReference>
<evidence type="ECO:0000256" key="1">
    <source>
        <dbReference type="SAM" id="Phobius"/>
    </source>
</evidence>
<name>A0A645DV76_9ZZZZ</name>
<proteinExistence type="predicted"/>
<accession>A0A645DV76</accession>
<dbReference type="AlphaFoldDB" id="A0A645DV76"/>